<evidence type="ECO:0000313" key="2">
    <source>
        <dbReference type="Proteomes" id="UP000580568"/>
    </source>
</evidence>
<proteinExistence type="predicted"/>
<protein>
    <submittedName>
        <fullName evidence="1">Uncharacterized protein</fullName>
    </submittedName>
</protein>
<reference evidence="1 2" key="1">
    <citation type="submission" date="2020-07" db="EMBL/GenBank/DDBJ databases">
        <title>A new beta-1,3-glucan-decomposing anaerobic bacterium isolated from anoxic soil subjected to biological soil disinfestation.</title>
        <authorList>
            <person name="Ueki A."/>
            <person name="Tonouchi A."/>
        </authorList>
    </citation>
    <scope>NUCLEOTIDE SEQUENCE [LARGE SCALE GENOMIC DNA]</scope>
    <source>
        <strain evidence="1 2">TW1</strain>
    </source>
</reference>
<evidence type="ECO:0000313" key="1">
    <source>
        <dbReference type="EMBL" id="GFP75828.1"/>
    </source>
</evidence>
<dbReference type="EMBL" id="BLZR01000001">
    <property type="protein sequence ID" value="GFP75828.1"/>
    <property type="molecule type" value="Genomic_DNA"/>
</dbReference>
<comment type="caution">
    <text evidence="1">The sequence shown here is derived from an EMBL/GenBank/DDBJ whole genome shotgun (WGS) entry which is preliminary data.</text>
</comment>
<organism evidence="1 2">
    <name type="scientific">Clostridium fungisolvens</name>
    <dbReference type="NCBI Taxonomy" id="1604897"/>
    <lineage>
        <taxon>Bacteria</taxon>
        <taxon>Bacillati</taxon>
        <taxon>Bacillota</taxon>
        <taxon>Clostridia</taxon>
        <taxon>Eubacteriales</taxon>
        <taxon>Clostridiaceae</taxon>
        <taxon>Clostridium</taxon>
    </lineage>
</organism>
<gene>
    <name evidence="1" type="ORF">bsdtw1_01920</name>
</gene>
<dbReference type="Proteomes" id="UP000580568">
    <property type="component" value="Unassembled WGS sequence"/>
</dbReference>
<accession>A0A6V8SKY7</accession>
<sequence length="73" mass="8484">MEKNQKVIDELIDVLESKGEIILKNETNNLFIESIDDKEGYSYVSSTNEEFSTSKEAVEWLVKKMNRIENIVD</sequence>
<name>A0A6V8SKY7_9CLOT</name>
<dbReference type="RefSeq" id="WP_183277300.1">
    <property type="nucleotide sequence ID" value="NZ_BLZR01000001.1"/>
</dbReference>
<dbReference type="AlphaFoldDB" id="A0A6V8SKY7"/>
<keyword evidence="2" id="KW-1185">Reference proteome</keyword>